<proteinExistence type="predicted"/>
<gene>
    <name evidence="1" type="ORF">LTRI10_LOCUS50276</name>
</gene>
<evidence type="ECO:0000313" key="2">
    <source>
        <dbReference type="Proteomes" id="UP001497516"/>
    </source>
</evidence>
<organism evidence="1 2">
    <name type="scientific">Linum trigynum</name>
    <dbReference type="NCBI Taxonomy" id="586398"/>
    <lineage>
        <taxon>Eukaryota</taxon>
        <taxon>Viridiplantae</taxon>
        <taxon>Streptophyta</taxon>
        <taxon>Embryophyta</taxon>
        <taxon>Tracheophyta</taxon>
        <taxon>Spermatophyta</taxon>
        <taxon>Magnoliopsida</taxon>
        <taxon>eudicotyledons</taxon>
        <taxon>Gunneridae</taxon>
        <taxon>Pentapetalae</taxon>
        <taxon>rosids</taxon>
        <taxon>fabids</taxon>
        <taxon>Malpighiales</taxon>
        <taxon>Linaceae</taxon>
        <taxon>Linum</taxon>
    </lineage>
</organism>
<reference evidence="1 2" key="1">
    <citation type="submission" date="2024-04" db="EMBL/GenBank/DDBJ databases">
        <authorList>
            <person name="Fracassetti M."/>
        </authorList>
    </citation>
    <scope>NUCLEOTIDE SEQUENCE [LARGE SCALE GENOMIC DNA]</scope>
</reference>
<keyword evidence="2" id="KW-1185">Reference proteome</keyword>
<accession>A0AAV2GNF8</accession>
<sequence>MNFTRVDRIWSGGYPWVRVLLPYVELLLQTTTELRSSIERVSVKSSIVFSILRLVKSSPVMIFTDSIVNETLSSQR</sequence>
<name>A0AAV2GNF8_9ROSI</name>
<dbReference type="EMBL" id="OZ034822">
    <property type="protein sequence ID" value="CAL1410890.1"/>
    <property type="molecule type" value="Genomic_DNA"/>
</dbReference>
<dbReference type="Proteomes" id="UP001497516">
    <property type="component" value="Chromosome 9"/>
</dbReference>
<protein>
    <submittedName>
        <fullName evidence="1">Uncharacterized protein</fullName>
    </submittedName>
</protein>
<dbReference type="AlphaFoldDB" id="A0AAV2GNF8"/>
<evidence type="ECO:0000313" key="1">
    <source>
        <dbReference type="EMBL" id="CAL1410890.1"/>
    </source>
</evidence>